<reference evidence="1 2" key="1">
    <citation type="submission" date="2015-01" db="EMBL/GenBank/DDBJ databases">
        <title>Complete genome of Pseudomonas batumici UCM B-321 producer of the batumin antibiotic with strong antistaphilococcal and potential anticancer activity.</title>
        <authorList>
            <person name="Klochko V.V."/>
            <person name="Zelena L.B."/>
            <person name="Elena K.A."/>
            <person name="Reva O.N."/>
        </authorList>
    </citation>
    <scope>NUCLEOTIDE SEQUENCE [LARGE SCALE GENOMIC DNA]</scope>
    <source>
        <strain evidence="1 2">UCM B-321</strain>
    </source>
</reference>
<organism evidence="1 2">
    <name type="scientific">Pseudomonas batumici</name>
    <dbReference type="NCBI Taxonomy" id="226910"/>
    <lineage>
        <taxon>Bacteria</taxon>
        <taxon>Pseudomonadati</taxon>
        <taxon>Pseudomonadota</taxon>
        <taxon>Gammaproteobacteria</taxon>
        <taxon>Pseudomonadales</taxon>
        <taxon>Pseudomonadaceae</taxon>
        <taxon>Pseudomonas</taxon>
    </lineage>
</organism>
<evidence type="ECO:0000313" key="2">
    <source>
        <dbReference type="Proteomes" id="UP000031535"/>
    </source>
</evidence>
<keyword evidence="2" id="KW-1185">Reference proteome</keyword>
<evidence type="ECO:0000313" key="1">
    <source>
        <dbReference type="EMBL" id="KIH82540.1"/>
    </source>
</evidence>
<dbReference type="AlphaFoldDB" id="A0A0C2I6L0"/>
<dbReference type="PATRIC" id="fig|226910.6.peg.3667"/>
<protein>
    <submittedName>
        <fullName evidence="1">Uncharacterized protein</fullName>
    </submittedName>
</protein>
<gene>
    <name evidence="1" type="ORF">UCMB321_3675</name>
</gene>
<accession>A0A0C2I6L0</accession>
<dbReference type="EMBL" id="JXDG01000048">
    <property type="protein sequence ID" value="KIH82540.1"/>
    <property type="molecule type" value="Genomic_DNA"/>
</dbReference>
<proteinExistence type="predicted"/>
<dbReference type="STRING" id="226910.UCMB321_3675"/>
<comment type="caution">
    <text evidence="1">The sequence shown here is derived from an EMBL/GenBank/DDBJ whole genome shotgun (WGS) entry which is preliminary data.</text>
</comment>
<sequence length="42" mass="4344">MLSVGAPGNLYLYEYTARGCDLAGGASACSAGTREIMDKSDQ</sequence>
<dbReference type="Proteomes" id="UP000031535">
    <property type="component" value="Unassembled WGS sequence"/>
</dbReference>
<name>A0A0C2I6L0_9PSED</name>